<sequence length="418" mass="44612">MDAARRPTRRGLFGRHADRASGTPSAAVDGRPGFEYLSADEVYLDSACQTLRPQPVIDAVQDYYQRLYACGGRVRYDAGRRVDAEVARVRERVLATLGVSPRRYSCAFTLNTTYGLNLLLSALPPGRFARIVTTVTEHNAVFLSTIAAARRAGIPRVVVERDDDARVLVDPEAVRDAVVVVSAMDNVMGAVTPDLRELIASVHRVGGIVIVDAAQAAGHALDALRGLDADAICFSAHKMYGPSLGVVVATRELLLSLDPVLVGGGQVSAVTADDFALLPDPHTRLEPGLQAWAEIIGFGAALDWLGDVRGAGGETLSAYEARLGARLHDGLAALPRLQMIGAASPVIAVLPERVDGHRLAAFLARAGIAVRSGAFCAHYWILERRGLGPLVRFSVGAHNTDADIDRTLEIMTAMMKGL</sequence>
<dbReference type="Gene3D" id="3.40.640.10">
    <property type="entry name" value="Type I PLP-dependent aspartate aminotransferase-like (Major domain)"/>
    <property type="match status" value="1"/>
</dbReference>
<accession>A0A0B4CKA7</accession>
<dbReference type="PANTHER" id="PTHR43586">
    <property type="entry name" value="CYSTEINE DESULFURASE"/>
    <property type="match status" value="1"/>
</dbReference>
<dbReference type="AlphaFoldDB" id="A0A0B4CKA7"/>
<feature type="compositionally biased region" description="Basic residues" evidence="3">
    <location>
        <begin position="1"/>
        <end position="13"/>
    </location>
</feature>
<dbReference type="InterPro" id="IPR015421">
    <property type="entry name" value="PyrdxlP-dep_Trfase_major"/>
</dbReference>
<dbReference type="SUPFAM" id="SSF53383">
    <property type="entry name" value="PLP-dependent transferases"/>
    <property type="match status" value="1"/>
</dbReference>
<dbReference type="InterPro" id="IPR015424">
    <property type="entry name" value="PyrdxlP-dep_Trfase"/>
</dbReference>
<evidence type="ECO:0000313" key="6">
    <source>
        <dbReference type="Proteomes" id="UP000031202"/>
    </source>
</evidence>
<keyword evidence="5" id="KW-0032">Aminotransferase</keyword>
<dbReference type="PANTHER" id="PTHR43586:SF8">
    <property type="entry name" value="CYSTEINE DESULFURASE 1, CHLOROPLASTIC"/>
    <property type="match status" value="1"/>
</dbReference>
<dbReference type="Gene3D" id="3.90.1150.10">
    <property type="entry name" value="Aspartate Aminotransferase, domain 1"/>
    <property type="match status" value="1"/>
</dbReference>
<reference evidence="5 6" key="1">
    <citation type="submission" date="2014-12" db="EMBL/GenBank/DDBJ databases">
        <title>Genome sequencing of Microbacterium hominis TPW29.</title>
        <authorList>
            <person name="Tan P.W."/>
            <person name="Chan K.-G."/>
        </authorList>
    </citation>
    <scope>NUCLEOTIDE SEQUENCE [LARGE SCALE GENOMIC DNA]</scope>
    <source>
        <strain evidence="5 6">TPW29</strain>
    </source>
</reference>
<feature type="region of interest" description="Disordered" evidence="3">
    <location>
        <begin position="1"/>
        <end position="26"/>
    </location>
</feature>
<name>A0A0B4CKA7_9MICO</name>
<organism evidence="5 6">
    <name type="scientific">Microbacterium hominis</name>
    <dbReference type="NCBI Taxonomy" id="162426"/>
    <lineage>
        <taxon>Bacteria</taxon>
        <taxon>Bacillati</taxon>
        <taxon>Actinomycetota</taxon>
        <taxon>Actinomycetes</taxon>
        <taxon>Micrococcales</taxon>
        <taxon>Microbacteriaceae</taxon>
        <taxon>Microbacterium</taxon>
    </lineage>
</organism>
<evidence type="ECO:0000256" key="2">
    <source>
        <dbReference type="ARBA" id="ARBA00022898"/>
    </source>
</evidence>
<evidence type="ECO:0000256" key="3">
    <source>
        <dbReference type="SAM" id="MobiDB-lite"/>
    </source>
</evidence>
<dbReference type="EMBL" id="JWSZ01000014">
    <property type="protein sequence ID" value="KIC56932.1"/>
    <property type="molecule type" value="Genomic_DNA"/>
</dbReference>
<evidence type="ECO:0000313" key="5">
    <source>
        <dbReference type="EMBL" id="KIC56932.1"/>
    </source>
</evidence>
<evidence type="ECO:0000256" key="1">
    <source>
        <dbReference type="ARBA" id="ARBA00001933"/>
    </source>
</evidence>
<feature type="domain" description="Aminotransferase class V" evidence="4">
    <location>
        <begin position="42"/>
        <end position="406"/>
    </location>
</feature>
<keyword evidence="2" id="KW-0663">Pyridoxal phosphate</keyword>
<dbReference type="Pfam" id="PF00266">
    <property type="entry name" value="Aminotran_5"/>
    <property type="match status" value="1"/>
</dbReference>
<protein>
    <submittedName>
        <fullName evidence="5">Aminotransferase class V</fullName>
    </submittedName>
</protein>
<evidence type="ECO:0000259" key="4">
    <source>
        <dbReference type="Pfam" id="PF00266"/>
    </source>
</evidence>
<comment type="cofactor">
    <cofactor evidence="1">
        <name>pyridoxal 5'-phosphate</name>
        <dbReference type="ChEBI" id="CHEBI:597326"/>
    </cofactor>
</comment>
<proteinExistence type="predicted"/>
<gene>
    <name evidence="5" type="ORF">RM52_11695</name>
</gene>
<comment type="caution">
    <text evidence="5">The sequence shown here is derived from an EMBL/GenBank/DDBJ whole genome shotgun (WGS) entry which is preliminary data.</text>
</comment>
<dbReference type="InterPro" id="IPR000192">
    <property type="entry name" value="Aminotrans_V_dom"/>
</dbReference>
<dbReference type="Proteomes" id="UP000031202">
    <property type="component" value="Unassembled WGS sequence"/>
</dbReference>
<dbReference type="InterPro" id="IPR015422">
    <property type="entry name" value="PyrdxlP-dep_Trfase_small"/>
</dbReference>
<keyword evidence="5" id="KW-0808">Transferase</keyword>
<dbReference type="GO" id="GO:0008483">
    <property type="term" value="F:transaminase activity"/>
    <property type="evidence" value="ECO:0007669"/>
    <property type="project" value="UniProtKB-KW"/>
</dbReference>
<dbReference type="RefSeq" id="WP_039416351.1">
    <property type="nucleotide sequence ID" value="NZ_JWSZ01000014.1"/>
</dbReference>